<dbReference type="PANTHER" id="PTHR46060">
    <property type="entry name" value="MARINER MOS1 TRANSPOSASE-LIKE PROTEIN"/>
    <property type="match status" value="1"/>
</dbReference>
<dbReference type="AlphaFoldDB" id="A0A4Y2CDZ1"/>
<protein>
    <submittedName>
        <fullName evidence="1">Uncharacterized protein</fullName>
    </submittedName>
</protein>
<dbReference type="PANTHER" id="PTHR46060:SF1">
    <property type="entry name" value="MARINER MOS1 TRANSPOSASE-LIKE PROTEIN"/>
    <property type="match status" value="1"/>
</dbReference>
<dbReference type="InterPro" id="IPR036397">
    <property type="entry name" value="RNaseH_sf"/>
</dbReference>
<accession>A0A4Y2CDZ1</accession>
<evidence type="ECO:0000313" key="1">
    <source>
        <dbReference type="EMBL" id="GBM02096.1"/>
    </source>
</evidence>
<dbReference type="Gene3D" id="3.30.420.10">
    <property type="entry name" value="Ribonuclease H-like superfamily/Ribonuclease H"/>
    <property type="match status" value="1"/>
</dbReference>
<comment type="caution">
    <text evidence="1">The sequence shown here is derived from an EMBL/GenBank/DDBJ whole genome shotgun (WGS) entry which is preliminary data.</text>
</comment>
<dbReference type="GO" id="GO:0003676">
    <property type="term" value="F:nucleic acid binding"/>
    <property type="evidence" value="ECO:0007669"/>
    <property type="project" value="InterPro"/>
</dbReference>
<gene>
    <name evidence="1" type="ORF">AVEN_190538_1</name>
</gene>
<reference evidence="1 2" key="1">
    <citation type="journal article" date="2019" name="Sci. Rep.">
        <title>Orb-weaving spider Araneus ventricosus genome elucidates the spidroin gene catalogue.</title>
        <authorList>
            <person name="Kono N."/>
            <person name="Nakamura H."/>
            <person name="Ohtoshi R."/>
            <person name="Moran D.A.P."/>
            <person name="Shinohara A."/>
            <person name="Yoshida Y."/>
            <person name="Fujiwara M."/>
            <person name="Mori M."/>
            <person name="Tomita M."/>
            <person name="Arakawa K."/>
        </authorList>
    </citation>
    <scope>NUCLEOTIDE SEQUENCE [LARGE SCALE GENOMIC DNA]</scope>
</reference>
<name>A0A4Y2CDZ1_ARAVE</name>
<organism evidence="1 2">
    <name type="scientific">Araneus ventricosus</name>
    <name type="common">Orbweaver spider</name>
    <name type="synonym">Epeira ventricosa</name>
    <dbReference type="NCBI Taxonomy" id="182803"/>
    <lineage>
        <taxon>Eukaryota</taxon>
        <taxon>Metazoa</taxon>
        <taxon>Ecdysozoa</taxon>
        <taxon>Arthropoda</taxon>
        <taxon>Chelicerata</taxon>
        <taxon>Arachnida</taxon>
        <taxon>Araneae</taxon>
        <taxon>Araneomorphae</taxon>
        <taxon>Entelegynae</taxon>
        <taxon>Araneoidea</taxon>
        <taxon>Araneidae</taxon>
        <taxon>Araneus</taxon>
    </lineage>
</organism>
<proteinExistence type="predicted"/>
<keyword evidence="2" id="KW-1185">Reference proteome</keyword>
<sequence>MYEVGLCVERRRHLQSVCQQDVISVDQTDGNRLGLCLVGQCYSIHLTAQTYRPLKQHLEGKHFADDDDVQHKVLLWIRQQPKEFYAAGIGALIERWDKCINIGGDYVEK</sequence>
<dbReference type="OrthoDB" id="6432034at2759"/>
<dbReference type="EMBL" id="BGPR01000177">
    <property type="protein sequence ID" value="GBM02096.1"/>
    <property type="molecule type" value="Genomic_DNA"/>
</dbReference>
<dbReference type="Proteomes" id="UP000499080">
    <property type="component" value="Unassembled WGS sequence"/>
</dbReference>
<evidence type="ECO:0000313" key="2">
    <source>
        <dbReference type="Proteomes" id="UP000499080"/>
    </source>
</evidence>
<dbReference type="InterPro" id="IPR052709">
    <property type="entry name" value="Transposase-MT_Hybrid"/>
</dbReference>